<dbReference type="Proteomes" id="UP000178908">
    <property type="component" value="Unassembled WGS sequence"/>
</dbReference>
<dbReference type="Pfam" id="PF01541">
    <property type="entry name" value="GIY-YIG"/>
    <property type="match status" value="1"/>
</dbReference>
<proteinExistence type="predicted"/>
<sequence length="85" mass="10132">MFYCYILQSELNGAYYVGSCQNIDARLTQHNKFLVPATKRYVPWTIVYKQEFNTLKDARGEELKIKSWKKRSAIEKLTKTFQNFK</sequence>
<dbReference type="EMBL" id="MGJO01000008">
    <property type="protein sequence ID" value="OGN09941.1"/>
    <property type="molecule type" value="Genomic_DNA"/>
</dbReference>
<gene>
    <name evidence="2" type="ORF">A3C61_03525</name>
</gene>
<dbReference type="Gene3D" id="3.40.1440.10">
    <property type="entry name" value="GIY-YIG endonuclease"/>
    <property type="match status" value="1"/>
</dbReference>
<dbReference type="PROSITE" id="PS50164">
    <property type="entry name" value="GIY_YIG"/>
    <property type="match status" value="1"/>
</dbReference>
<feature type="domain" description="GIY-YIG" evidence="1">
    <location>
        <begin position="1"/>
        <end position="76"/>
    </location>
</feature>
<dbReference type="InterPro" id="IPR035901">
    <property type="entry name" value="GIY-YIG_endonuc_sf"/>
</dbReference>
<dbReference type="CDD" id="cd10449">
    <property type="entry name" value="GIY-YIG_SLX1_like"/>
    <property type="match status" value="1"/>
</dbReference>
<reference evidence="2 3" key="1">
    <citation type="journal article" date="2016" name="Nat. Commun.">
        <title>Thousands of microbial genomes shed light on interconnected biogeochemical processes in an aquifer system.</title>
        <authorList>
            <person name="Anantharaman K."/>
            <person name="Brown C.T."/>
            <person name="Hug L.A."/>
            <person name="Sharon I."/>
            <person name="Castelle C.J."/>
            <person name="Probst A.J."/>
            <person name="Thomas B.C."/>
            <person name="Singh A."/>
            <person name="Wilkins M.J."/>
            <person name="Karaoz U."/>
            <person name="Brodie E.L."/>
            <person name="Williams K.H."/>
            <person name="Hubbard S.S."/>
            <person name="Banfield J.F."/>
        </authorList>
    </citation>
    <scope>NUCLEOTIDE SEQUENCE [LARGE SCALE GENOMIC DNA]</scope>
</reference>
<comment type="caution">
    <text evidence="2">The sequence shown here is derived from an EMBL/GenBank/DDBJ whole genome shotgun (WGS) entry which is preliminary data.</text>
</comment>
<dbReference type="AlphaFoldDB" id="A0A1F8F9S7"/>
<organism evidence="2 3">
    <name type="scientific">Candidatus Yanofskybacteria bacterium RIFCSPHIGHO2_02_FULL_39_10</name>
    <dbReference type="NCBI Taxonomy" id="1802674"/>
    <lineage>
        <taxon>Bacteria</taxon>
        <taxon>Candidatus Yanofskyibacteriota</taxon>
    </lineage>
</organism>
<evidence type="ECO:0000313" key="2">
    <source>
        <dbReference type="EMBL" id="OGN09941.1"/>
    </source>
</evidence>
<name>A0A1F8F9S7_9BACT</name>
<dbReference type="SUPFAM" id="SSF82771">
    <property type="entry name" value="GIY-YIG endonuclease"/>
    <property type="match status" value="1"/>
</dbReference>
<accession>A0A1F8F9S7</accession>
<protein>
    <recommendedName>
        <fullName evidence="1">GIY-YIG domain-containing protein</fullName>
    </recommendedName>
</protein>
<evidence type="ECO:0000313" key="3">
    <source>
        <dbReference type="Proteomes" id="UP000178908"/>
    </source>
</evidence>
<dbReference type="InterPro" id="IPR000305">
    <property type="entry name" value="GIY-YIG_endonuc"/>
</dbReference>
<evidence type="ECO:0000259" key="1">
    <source>
        <dbReference type="PROSITE" id="PS50164"/>
    </source>
</evidence>